<evidence type="ECO:0000313" key="2">
    <source>
        <dbReference type="EMBL" id="PTQ30180.1"/>
    </source>
</evidence>
<dbReference type="EMBL" id="KZ772800">
    <property type="protein sequence ID" value="PTQ30180.1"/>
    <property type="molecule type" value="Genomic_DNA"/>
</dbReference>
<keyword evidence="1" id="KW-1133">Transmembrane helix</keyword>
<evidence type="ECO:0000256" key="1">
    <source>
        <dbReference type="SAM" id="Phobius"/>
    </source>
</evidence>
<feature type="transmembrane region" description="Helical" evidence="1">
    <location>
        <begin position="51"/>
        <end position="69"/>
    </location>
</feature>
<keyword evidence="3" id="KW-1185">Reference proteome</keyword>
<sequence>MVSLTLTDSRPSTGWSAVSQNQNHQKYTLLIVMQFVNSVLCPYSARHSTALHLAVIFWLIVFVIIITTSECQL</sequence>
<organism evidence="2 3">
    <name type="scientific">Marchantia polymorpha</name>
    <name type="common">Common liverwort</name>
    <name type="synonym">Marchantia aquatica</name>
    <dbReference type="NCBI Taxonomy" id="3197"/>
    <lineage>
        <taxon>Eukaryota</taxon>
        <taxon>Viridiplantae</taxon>
        <taxon>Streptophyta</taxon>
        <taxon>Embryophyta</taxon>
        <taxon>Marchantiophyta</taxon>
        <taxon>Marchantiopsida</taxon>
        <taxon>Marchantiidae</taxon>
        <taxon>Marchantiales</taxon>
        <taxon>Marchantiaceae</taxon>
        <taxon>Marchantia</taxon>
    </lineage>
</organism>
<protein>
    <submittedName>
        <fullName evidence="2">Uncharacterized protein</fullName>
    </submittedName>
</protein>
<reference evidence="3" key="1">
    <citation type="journal article" date="2017" name="Cell">
        <title>Insights into land plant evolution garnered from the Marchantia polymorpha genome.</title>
        <authorList>
            <person name="Bowman J.L."/>
            <person name="Kohchi T."/>
            <person name="Yamato K.T."/>
            <person name="Jenkins J."/>
            <person name="Shu S."/>
            <person name="Ishizaki K."/>
            <person name="Yamaoka S."/>
            <person name="Nishihama R."/>
            <person name="Nakamura Y."/>
            <person name="Berger F."/>
            <person name="Adam C."/>
            <person name="Aki S.S."/>
            <person name="Althoff F."/>
            <person name="Araki T."/>
            <person name="Arteaga-Vazquez M.A."/>
            <person name="Balasubrmanian S."/>
            <person name="Barry K."/>
            <person name="Bauer D."/>
            <person name="Boehm C.R."/>
            <person name="Briginshaw L."/>
            <person name="Caballero-Perez J."/>
            <person name="Catarino B."/>
            <person name="Chen F."/>
            <person name="Chiyoda S."/>
            <person name="Chovatia M."/>
            <person name="Davies K.M."/>
            <person name="Delmans M."/>
            <person name="Demura T."/>
            <person name="Dierschke T."/>
            <person name="Dolan L."/>
            <person name="Dorantes-Acosta A.E."/>
            <person name="Eklund D.M."/>
            <person name="Florent S.N."/>
            <person name="Flores-Sandoval E."/>
            <person name="Fujiyama A."/>
            <person name="Fukuzawa H."/>
            <person name="Galik B."/>
            <person name="Grimanelli D."/>
            <person name="Grimwood J."/>
            <person name="Grossniklaus U."/>
            <person name="Hamada T."/>
            <person name="Haseloff J."/>
            <person name="Hetherington A.J."/>
            <person name="Higo A."/>
            <person name="Hirakawa Y."/>
            <person name="Hundley H.N."/>
            <person name="Ikeda Y."/>
            <person name="Inoue K."/>
            <person name="Inoue S.I."/>
            <person name="Ishida S."/>
            <person name="Jia Q."/>
            <person name="Kakita M."/>
            <person name="Kanazawa T."/>
            <person name="Kawai Y."/>
            <person name="Kawashima T."/>
            <person name="Kennedy M."/>
            <person name="Kinose K."/>
            <person name="Kinoshita T."/>
            <person name="Kohara Y."/>
            <person name="Koide E."/>
            <person name="Komatsu K."/>
            <person name="Kopischke S."/>
            <person name="Kubo M."/>
            <person name="Kyozuka J."/>
            <person name="Lagercrantz U."/>
            <person name="Lin S.S."/>
            <person name="Lindquist E."/>
            <person name="Lipzen A.M."/>
            <person name="Lu C.W."/>
            <person name="De Luna E."/>
            <person name="Martienssen R.A."/>
            <person name="Minamino N."/>
            <person name="Mizutani M."/>
            <person name="Mizutani M."/>
            <person name="Mochizuki N."/>
            <person name="Monte I."/>
            <person name="Mosher R."/>
            <person name="Nagasaki H."/>
            <person name="Nakagami H."/>
            <person name="Naramoto S."/>
            <person name="Nishitani K."/>
            <person name="Ohtani M."/>
            <person name="Okamoto T."/>
            <person name="Okumura M."/>
            <person name="Phillips J."/>
            <person name="Pollak B."/>
            <person name="Reinders A."/>
            <person name="Rovekamp M."/>
            <person name="Sano R."/>
            <person name="Sawa S."/>
            <person name="Schmid M.W."/>
            <person name="Shirakawa M."/>
            <person name="Solano R."/>
            <person name="Spunde A."/>
            <person name="Suetsugu N."/>
            <person name="Sugano S."/>
            <person name="Sugiyama A."/>
            <person name="Sun R."/>
            <person name="Suzuki Y."/>
            <person name="Takenaka M."/>
            <person name="Takezawa D."/>
            <person name="Tomogane H."/>
            <person name="Tsuzuki M."/>
            <person name="Ueda T."/>
            <person name="Umeda M."/>
            <person name="Ward J.M."/>
            <person name="Watanabe Y."/>
            <person name="Yazaki K."/>
            <person name="Yokoyama R."/>
            <person name="Yoshitake Y."/>
            <person name="Yotsui I."/>
            <person name="Zachgo S."/>
            <person name="Schmutz J."/>
        </authorList>
    </citation>
    <scope>NUCLEOTIDE SEQUENCE [LARGE SCALE GENOMIC DNA]</scope>
    <source>
        <strain evidence="3">Tak-1</strain>
    </source>
</reference>
<keyword evidence="1" id="KW-0812">Transmembrane</keyword>
<proteinExistence type="predicted"/>
<name>A0A2R6W8J1_MARPO</name>
<keyword evidence="1" id="KW-0472">Membrane</keyword>
<accession>A0A2R6W8J1</accession>
<gene>
    <name evidence="2" type="ORF">MARPO_0128s0004</name>
</gene>
<dbReference type="Proteomes" id="UP000244005">
    <property type="component" value="Unassembled WGS sequence"/>
</dbReference>
<dbReference type="AlphaFoldDB" id="A0A2R6W8J1"/>
<evidence type="ECO:0000313" key="3">
    <source>
        <dbReference type="Proteomes" id="UP000244005"/>
    </source>
</evidence>
<dbReference type="Gramene" id="Mp2g18890.1">
    <property type="protein sequence ID" value="Mp2g18890.1.cds1"/>
    <property type="gene ID" value="Mp2g18890"/>
</dbReference>